<protein>
    <submittedName>
        <fullName evidence="2">Uncharacterized protein</fullName>
    </submittedName>
</protein>
<proteinExistence type="predicted"/>
<reference evidence="2" key="1">
    <citation type="journal article" date="2014" name="Int. J. Syst. Evol. Microbiol.">
        <title>Complete genome sequence of Corynebacterium casei LMG S-19264T (=DSM 44701T), isolated from a smear-ripened cheese.</title>
        <authorList>
            <consortium name="US DOE Joint Genome Institute (JGI-PGF)"/>
            <person name="Walter F."/>
            <person name="Albersmeier A."/>
            <person name="Kalinowski J."/>
            <person name="Ruckert C."/>
        </authorList>
    </citation>
    <scope>NUCLEOTIDE SEQUENCE</scope>
    <source>
        <strain evidence="2">JCM 4815</strain>
    </source>
</reference>
<keyword evidence="1" id="KW-1133">Transmembrane helix</keyword>
<feature type="transmembrane region" description="Helical" evidence="1">
    <location>
        <begin position="240"/>
        <end position="263"/>
    </location>
</feature>
<feature type="transmembrane region" description="Helical" evidence="1">
    <location>
        <begin position="108"/>
        <end position="127"/>
    </location>
</feature>
<evidence type="ECO:0000313" key="3">
    <source>
        <dbReference type="Proteomes" id="UP000622166"/>
    </source>
</evidence>
<sequence>MMTAGAERLCFHPLTYLEQGDEVVVGRTDVDSYGAFPADGAALLRKLEAGMEPAVAALWYSTRYGVPVDIDDFVETLRALEFLAPSGAATGPAVRVRGRRLGRMMFSWPAWCCYAMLVAGALAVCLIDPRMVPRPGNLFFSRYAMAVQLVVFVSQPVFMLLHECGHVLAGRRLGLRTRLRISRRLYFVTFETVLDGLVVVPRRRRVLPVLAGMLVDVLGMSALTLVAWLSRAADGTVPLPGRICLALAFTAIPRIAAQFYLFLRTDLYHLAVVVLGGSDPHGTAREMLANRVNRWRGRHDLLTDESRWHPRDRALARWYTPMYVGGYVVMTVLLTTVVVPVAWRFTESAVRTVQGDAASAARLADAALVLVLVAVQLAAVVFGAWRAWRRRRAPTIRSKRKP</sequence>
<feature type="transmembrane region" description="Helical" evidence="1">
    <location>
        <begin position="207"/>
        <end position="228"/>
    </location>
</feature>
<organism evidence="2 3">
    <name type="scientific">Streptomyces poonensis</name>
    <dbReference type="NCBI Taxonomy" id="68255"/>
    <lineage>
        <taxon>Bacteria</taxon>
        <taxon>Bacillati</taxon>
        <taxon>Actinomycetota</taxon>
        <taxon>Actinomycetes</taxon>
        <taxon>Kitasatosporales</taxon>
        <taxon>Streptomycetaceae</taxon>
        <taxon>Streptomyces</taxon>
    </lineage>
</organism>
<dbReference type="Proteomes" id="UP000622166">
    <property type="component" value="Unassembled WGS sequence"/>
</dbReference>
<keyword evidence="1" id="KW-0812">Transmembrane</keyword>
<feature type="transmembrane region" description="Helical" evidence="1">
    <location>
        <begin position="323"/>
        <end position="346"/>
    </location>
</feature>
<comment type="caution">
    <text evidence="2">The sequence shown here is derived from an EMBL/GenBank/DDBJ whole genome shotgun (WGS) entry which is preliminary data.</text>
</comment>
<keyword evidence="3" id="KW-1185">Reference proteome</keyword>
<reference evidence="2" key="2">
    <citation type="submission" date="2020-09" db="EMBL/GenBank/DDBJ databases">
        <authorList>
            <person name="Sun Q."/>
            <person name="Ohkuma M."/>
        </authorList>
    </citation>
    <scope>NUCLEOTIDE SEQUENCE</scope>
    <source>
        <strain evidence="2">JCM 4815</strain>
    </source>
</reference>
<name>A0A918UR95_9ACTN</name>
<feature type="transmembrane region" description="Helical" evidence="1">
    <location>
        <begin position="139"/>
        <end position="161"/>
    </location>
</feature>
<evidence type="ECO:0000313" key="2">
    <source>
        <dbReference type="EMBL" id="GGZ29663.1"/>
    </source>
</evidence>
<dbReference type="AlphaFoldDB" id="A0A918UR95"/>
<feature type="transmembrane region" description="Helical" evidence="1">
    <location>
        <begin position="366"/>
        <end position="388"/>
    </location>
</feature>
<dbReference type="RefSeq" id="WP_189864087.1">
    <property type="nucleotide sequence ID" value="NZ_BMVW01000014.1"/>
</dbReference>
<dbReference type="EMBL" id="BMVW01000014">
    <property type="protein sequence ID" value="GGZ29663.1"/>
    <property type="molecule type" value="Genomic_DNA"/>
</dbReference>
<keyword evidence="1" id="KW-0472">Membrane</keyword>
<evidence type="ECO:0000256" key="1">
    <source>
        <dbReference type="SAM" id="Phobius"/>
    </source>
</evidence>
<accession>A0A918UR95</accession>
<gene>
    <name evidence="2" type="ORF">GCM10010365_57540</name>
</gene>